<feature type="transmembrane region" description="Helical" evidence="1">
    <location>
        <begin position="6"/>
        <end position="27"/>
    </location>
</feature>
<dbReference type="AlphaFoldDB" id="A0A0F9AX53"/>
<name>A0A0F9AX53_9ZZZZ</name>
<reference evidence="2" key="1">
    <citation type="journal article" date="2015" name="Nature">
        <title>Complex archaea that bridge the gap between prokaryotes and eukaryotes.</title>
        <authorList>
            <person name="Spang A."/>
            <person name="Saw J.H."/>
            <person name="Jorgensen S.L."/>
            <person name="Zaremba-Niedzwiedzka K."/>
            <person name="Martijn J."/>
            <person name="Lind A.E."/>
            <person name="van Eijk R."/>
            <person name="Schleper C."/>
            <person name="Guy L."/>
            <person name="Ettema T.J."/>
        </authorList>
    </citation>
    <scope>NUCLEOTIDE SEQUENCE</scope>
</reference>
<keyword evidence="1" id="KW-0812">Transmembrane</keyword>
<dbReference type="EMBL" id="LAZR01040617">
    <property type="protein sequence ID" value="KKL14045.1"/>
    <property type="molecule type" value="Genomic_DNA"/>
</dbReference>
<evidence type="ECO:0000256" key="1">
    <source>
        <dbReference type="SAM" id="Phobius"/>
    </source>
</evidence>
<comment type="caution">
    <text evidence="2">The sequence shown here is derived from an EMBL/GenBank/DDBJ whole genome shotgun (WGS) entry which is preliminary data.</text>
</comment>
<organism evidence="2">
    <name type="scientific">marine sediment metagenome</name>
    <dbReference type="NCBI Taxonomy" id="412755"/>
    <lineage>
        <taxon>unclassified sequences</taxon>
        <taxon>metagenomes</taxon>
        <taxon>ecological metagenomes</taxon>
    </lineage>
</organism>
<proteinExistence type="predicted"/>
<keyword evidence="1" id="KW-0472">Membrane</keyword>
<evidence type="ECO:0000313" key="2">
    <source>
        <dbReference type="EMBL" id="KKL14045.1"/>
    </source>
</evidence>
<gene>
    <name evidence="2" type="ORF">LCGC14_2519680</name>
</gene>
<sequence>MSYAEWLYGASQVCVGVLLAVIVLQVVDTLARWRRGGRGVL</sequence>
<keyword evidence="1" id="KW-1133">Transmembrane helix</keyword>
<accession>A0A0F9AX53</accession>
<protein>
    <submittedName>
        <fullName evidence="2">Uncharacterized protein</fullName>
    </submittedName>
</protein>